<sequence>MPLKPFLATALAASALGLAACSSGPDARGQLDALVEELGDELIALRVNSINDSGPLVTIGKKEGEGIRWYGLSQGEIDEGTTSVAGLLAQPRPADSFDLDALIARIDAIRADPECPGASAQEVIIDTGIAATASCDEHSGASTSLSEYATLDGEPAVYPAAPLDDPQAVAEAMAVFARVYGIDSAVMVSMTDDLGAWTMSGAPRPMAEGGSCSPSVQIFTGAPTPAFPVICDPVEAPGGPSFPLTPSTAEAIAQTATEIRGSGIDEGLLIGIDFTANDTGFTWTARLDPMAKIQSLTKDNVVVINPSGSVDLP</sequence>
<dbReference type="RefSeq" id="WP_184453498.1">
    <property type="nucleotide sequence ID" value="NZ_JACHMK010000001.1"/>
</dbReference>
<organism evidence="2 3">
    <name type="scientific">Schaalia hyovaginalis</name>
    <dbReference type="NCBI Taxonomy" id="29316"/>
    <lineage>
        <taxon>Bacteria</taxon>
        <taxon>Bacillati</taxon>
        <taxon>Actinomycetota</taxon>
        <taxon>Actinomycetes</taxon>
        <taxon>Actinomycetales</taxon>
        <taxon>Actinomycetaceae</taxon>
        <taxon>Schaalia</taxon>
    </lineage>
</organism>
<dbReference type="EMBL" id="JACHMK010000001">
    <property type="protein sequence ID" value="MBB6335225.1"/>
    <property type="molecule type" value="Genomic_DNA"/>
</dbReference>
<evidence type="ECO:0000313" key="3">
    <source>
        <dbReference type="Proteomes" id="UP000617426"/>
    </source>
</evidence>
<keyword evidence="3" id="KW-1185">Reference proteome</keyword>
<accession>A0A923IYI6</accession>
<proteinExistence type="predicted"/>
<comment type="caution">
    <text evidence="2">The sequence shown here is derived from an EMBL/GenBank/DDBJ whole genome shotgun (WGS) entry which is preliminary data.</text>
</comment>
<reference evidence="2" key="1">
    <citation type="submission" date="2020-08" db="EMBL/GenBank/DDBJ databases">
        <title>Sequencing the genomes of 1000 actinobacteria strains.</title>
        <authorList>
            <person name="Klenk H.-P."/>
        </authorList>
    </citation>
    <scope>NUCLEOTIDE SEQUENCE</scope>
    <source>
        <strain evidence="2">DSM 10695</strain>
    </source>
</reference>
<dbReference type="PROSITE" id="PS51257">
    <property type="entry name" value="PROKAR_LIPOPROTEIN"/>
    <property type="match status" value="1"/>
</dbReference>
<dbReference type="Proteomes" id="UP000617426">
    <property type="component" value="Unassembled WGS sequence"/>
</dbReference>
<feature type="chain" id="PRO_5039436771" description="PepSY domain-containing protein" evidence="1">
    <location>
        <begin position="20"/>
        <end position="313"/>
    </location>
</feature>
<dbReference type="AlphaFoldDB" id="A0A923IYI6"/>
<feature type="signal peptide" evidence="1">
    <location>
        <begin position="1"/>
        <end position="19"/>
    </location>
</feature>
<name>A0A923IYI6_9ACTO</name>
<gene>
    <name evidence="2" type="ORF">HD592_001790</name>
</gene>
<evidence type="ECO:0008006" key="4">
    <source>
        <dbReference type="Google" id="ProtNLM"/>
    </source>
</evidence>
<protein>
    <recommendedName>
        <fullName evidence="4">PepSY domain-containing protein</fullName>
    </recommendedName>
</protein>
<evidence type="ECO:0000256" key="1">
    <source>
        <dbReference type="SAM" id="SignalP"/>
    </source>
</evidence>
<evidence type="ECO:0000313" key="2">
    <source>
        <dbReference type="EMBL" id="MBB6335225.1"/>
    </source>
</evidence>
<keyword evidence="1" id="KW-0732">Signal</keyword>